<accession>A0A0E9Q4J1</accession>
<reference evidence="1" key="1">
    <citation type="submission" date="2014-11" db="EMBL/GenBank/DDBJ databases">
        <authorList>
            <person name="Amaro Gonzalez C."/>
        </authorList>
    </citation>
    <scope>NUCLEOTIDE SEQUENCE</scope>
</reference>
<evidence type="ECO:0000313" key="1">
    <source>
        <dbReference type="EMBL" id="JAH11028.1"/>
    </source>
</evidence>
<proteinExistence type="predicted"/>
<dbReference type="AlphaFoldDB" id="A0A0E9Q4J1"/>
<protein>
    <submittedName>
        <fullName evidence="1">Uncharacterized protein</fullName>
    </submittedName>
</protein>
<dbReference type="EMBL" id="GBXM01099669">
    <property type="protein sequence ID" value="JAH08908.1"/>
    <property type="molecule type" value="Transcribed_RNA"/>
</dbReference>
<name>A0A0E9Q4J1_ANGAN</name>
<dbReference type="EMBL" id="GBXM01097549">
    <property type="protein sequence ID" value="JAH11028.1"/>
    <property type="molecule type" value="Transcribed_RNA"/>
</dbReference>
<organism evidence="1">
    <name type="scientific">Anguilla anguilla</name>
    <name type="common">European freshwater eel</name>
    <name type="synonym">Muraena anguilla</name>
    <dbReference type="NCBI Taxonomy" id="7936"/>
    <lineage>
        <taxon>Eukaryota</taxon>
        <taxon>Metazoa</taxon>
        <taxon>Chordata</taxon>
        <taxon>Craniata</taxon>
        <taxon>Vertebrata</taxon>
        <taxon>Euteleostomi</taxon>
        <taxon>Actinopterygii</taxon>
        <taxon>Neopterygii</taxon>
        <taxon>Teleostei</taxon>
        <taxon>Anguilliformes</taxon>
        <taxon>Anguillidae</taxon>
        <taxon>Anguilla</taxon>
    </lineage>
</organism>
<sequence length="54" mass="5992">MRYPSVGLGGCRLPHASSDTCGVANRFFSPDEEFHWESVTRTEVHSISPRSPPC</sequence>
<reference evidence="1" key="2">
    <citation type="journal article" date="2015" name="Fish Shellfish Immunol.">
        <title>Early steps in the European eel (Anguilla anguilla)-Vibrio vulnificus interaction in the gills: Role of the RtxA13 toxin.</title>
        <authorList>
            <person name="Callol A."/>
            <person name="Pajuelo D."/>
            <person name="Ebbesson L."/>
            <person name="Teles M."/>
            <person name="MacKenzie S."/>
            <person name="Amaro C."/>
        </authorList>
    </citation>
    <scope>NUCLEOTIDE SEQUENCE</scope>
</reference>